<sequence length="27" mass="3517">MFEFSLFFIYIFPKTNHFFFHLINLRF</sequence>
<evidence type="ECO:0000313" key="1">
    <source>
        <dbReference type="EMBL" id="EAZ93259.1"/>
    </source>
</evidence>
<keyword evidence="2" id="KW-1185">Reference proteome</keyword>
<gene>
    <name evidence="1" type="ORF">CY0110_15727</name>
</gene>
<proteinExistence type="predicted"/>
<dbReference type="AlphaFoldDB" id="A3IHH7"/>
<protein>
    <submittedName>
        <fullName evidence="1">Uncharacterized protein</fullName>
    </submittedName>
</protein>
<accession>A3IHH7</accession>
<comment type="caution">
    <text evidence="1">The sequence shown here is derived from an EMBL/GenBank/DDBJ whole genome shotgun (WGS) entry which is preliminary data.</text>
</comment>
<dbReference type="EMBL" id="AAXW01000002">
    <property type="protein sequence ID" value="EAZ93259.1"/>
    <property type="molecule type" value="Genomic_DNA"/>
</dbReference>
<name>A3IHH7_9CHRO</name>
<organism evidence="1 2">
    <name type="scientific">Crocosphaera chwakensis CCY0110</name>
    <dbReference type="NCBI Taxonomy" id="391612"/>
    <lineage>
        <taxon>Bacteria</taxon>
        <taxon>Bacillati</taxon>
        <taxon>Cyanobacteriota</taxon>
        <taxon>Cyanophyceae</taxon>
        <taxon>Oscillatoriophycideae</taxon>
        <taxon>Chroococcales</taxon>
        <taxon>Aphanothecaceae</taxon>
        <taxon>Crocosphaera</taxon>
        <taxon>Crocosphaera chwakensis</taxon>
    </lineage>
</organism>
<reference evidence="1 2" key="1">
    <citation type="submission" date="2007-03" db="EMBL/GenBank/DDBJ databases">
        <authorList>
            <person name="Stal L."/>
            <person name="Ferriera S."/>
            <person name="Johnson J."/>
            <person name="Kravitz S."/>
            <person name="Beeson K."/>
            <person name="Sutton G."/>
            <person name="Rogers Y.-H."/>
            <person name="Friedman R."/>
            <person name="Frazier M."/>
            <person name="Venter J.C."/>
        </authorList>
    </citation>
    <scope>NUCLEOTIDE SEQUENCE [LARGE SCALE GENOMIC DNA]</scope>
    <source>
        <strain evidence="1 2">CCY0110</strain>
    </source>
</reference>
<dbReference type="Proteomes" id="UP000003781">
    <property type="component" value="Unassembled WGS sequence"/>
</dbReference>
<evidence type="ECO:0000313" key="2">
    <source>
        <dbReference type="Proteomes" id="UP000003781"/>
    </source>
</evidence>